<feature type="transmembrane region" description="Helical" evidence="1">
    <location>
        <begin position="80"/>
        <end position="97"/>
    </location>
</feature>
<name>E6PU35_9ZZZZ</name>
<organism evidence="3">
    <name type="scientific">mine drainage metagenome</name>
    <dbReference type="NCBI Taxonomy" id="410659"/>
    <lineage>
        <taxon>unclassified sequences</taxon>
        <taxon>metagenomes</taxon>
        <taxon>ecological metagenomes</taxon>
    </lineage>
</organism>
<evidence type="ECO:0000256" key="1">
    <source>
        <dbReference type="SAM" id="Phobius"/>
    </source>
</evidence>
<feature type="transmembrane region" description="Helical" evidence="1">
    <location>
        <begin position="12"/>
        <end position="29"/>
    </location>
</feature>
<dbReference type="AlphaFoldDB" id="E6PU35"/>
<keyword evidence="1" id="KW-0472">Membrane</keyword>
<reference evidence="3" key="1">
    <citation type="submission" date="2009-10" db="EMBL/GenBank/DDBJ databases">
        <title>Diversity of trophic interactions inside an arsenic-rich microbial ecosystem.</title>
        <authorList>
            <person name="Bertin P.N."/>
            <person name="Heinrich-Salmeron A."/>
            <person name="Pelletier E."/>
            <person name="Goulhen-Chollet F."/>
            <person name="Arsene-Ploetze F."/>
            <person name="Gallien S."/>
            <person name="Calteau A."/>
            <person name="Vallenet D."/>
            <person name="Casiot C."/>
            <person name="Chane-Woon-Ming B."/>
            <person name="Giloteaux L."/>
            <person name="Barakat M."/>
            <person name="Bonnefoy V."/>
            <person name="Bruneel O."/>
            <person name="Chandler M."/>
            <person name="Cleiss J."/>
            <person name="Duran R."/>
            <person name="Elbaz-Poulichet F."/>
            <person name="Fonknechten N."/>
            <person name="Lauga B."/>
            <person name="Mornico D."/>
            <person name="Ortet P."/>
            <person name="Schaeffer C."/>
            <person name="Siguier P."/>
            <person name="Alexander Thil Smith A."/>
            <person name="Van Dorsselaer A."/>
            <person name="Weissenbach J."/>
            <person name="Medigue C."/>
            <person name="Le Paslier D."/>
        </authorList>
    </citation>
    <scope>NUCLEOTIDE SEQUENCE</scope>
</reference>
<feature type="transmembrane region" description="Helical" evidence="1">
    <location>
        <begin position="279"/>
        <end position="300"/>
    </location>
</feature>
<evidence type="ECO:0000259" key="2">
    <source>
        <dbReference type="Pfam" id="PF04892"/>
    </source>
</evidence>
<dbReference type="InterPro" id="IPR006976">
    <property type="entry name" value="VanZ-like"/>
</dbReference>
<keyword evidence="1" id="KW-1133">Transmembrane helix</keyword>
<dbReference type="Pfam" id="PF04892">
    <property type="entry name" value="VanZ"/>
    <property type="match status" value="1"/>
</dbReference>
<keyword evidence="1" id="KW-0812">Transmembrane</keyword>
<dbReference type="EMBL" id="CABM01000053">
    <property type="protein sequence ID" value="CBH98442.1"/>
    <property type="molecule type" value="Genomic_DNA"/>
</dbReference>
<dbReference type="NCBIfam" id="NF037970">
    <property type="entry name" value="vanZ_1"/>
    <property type="match status" value="1"/>
</dbReference>
<feature type="transmembrane region" description="Helical" evidence="1">
    <location>
        <begin position="255"/>
        <end position="273"/>
    </location>
</feature>
<feature type="transmembrane region" description="Helical" evidence="1">
    <location>
        <begin position="149"/>
        <end position="169"/>
    </location>
</feature>
<gene>
    <name evidence="3" type="ORF">CARN2_3920</name>
</gene>
<proteinExistence type="predicted"/>
<feature type="transmembrane region" description="Helical" evidence="1">
    <location>
        <begin position="343"/>
        <end position="367"/>
    </location>
</feature>
<sequence>MKHAPSVFSRYALAAYWLLVLYASLYPFSGWRWQGLSPLDFVTAPLPRYITLDDIWLNVAGYLPLGLLAAASLRPRWTGWRAWLLASIACSLMSFAMETSQAFLPVRVSSNVDWITNTLGGALGAALAVWLLPRLSLSQRVRQLRERWFARDASLGLLLLAAWPLALLWPPPALFATGQVAGSLAQSLIDTSLTAPDVTAPFARWFNSDALLALTTPQPMGAQQQAWIAATMLMAALWTSAALTHSGAPRVRIGLALTLAGLTAMSLSAALGFGPEHALAWATPAATHGLALGLVIGLPLTHLPRRLCAALALIALICGLWWINQAGPDPYYAQNLQTWSQGLFIRMFGLPQWLSWLWPYVAVLYLLGRVVRPGAAT</sequence>
<feature type="transmembrane region" description="Helical" evidence="1">
    <location>
        <begin position="226"/>
        <end position="243"/>
    </location>
</feature>
<accession>E6PU35</accession>
<feature type="domain" description="VanZ-like" evidence="2">
    <location>
        <begin position="16"/>
        <end position="130"/>
    </location>
</feature>
<comment type="caution">
    <text evidence="3">The sequence shown here is derived from an EMBL/GenBank/DDBJ whole genome shotgun (WGS) entry which is preliminary data.</text>
</comment>
<feature type="transmembrane region" description="Helical" evidence="1">
    <location>
        <begin position="55"/>
        <end position="73"/>
    </location>
</feature>
<feature type="transmembrane region" description="Helical" evidence="1">
    <location>
        <begin position="117"/>
        <end position="137"/>
    </location>
</feature>
<protein>
    <recommendedName>
        <fullName evidence="2">VanZ-like domain-containing protein</fullName>
    </recommendedName>
</protein>
<feature type="transmembrane region" description="Helical" evidence="1">
    <location>
        <begin position="307"/>
        <end position="323"/>
    </location>
</feature>
<evidence type="ECO:0000313" key="3">
    <source>
        <dbReference type="EMBL" id="CBH98442.1"/>
    </source>
</evidence>